<dbReference type="GO" id="GO:0030288">
    <property type="term" value="C:outer membrane-bounded periplasmic space"/>
    <property type="evidence" value="ECO:0007669"/>
    <property type="project" value="InterPro"/>
</dbReference>
<dbReference type="Proteomes" id="UP000007843">
    <property type="component" value="Chromosome"/>
</dbReference>
<comment type="subcellular location">
    <subcellularLocation>
        <location evidence="1 13">Cell inner membrane</location>
        <topology evidence="1 13">Single-pass membrane protein</topology>
        <orientation evidence="1 13">Periplasmic side</orientation>
    </subcellularLocation>
</comment>
<dbReference type="GO" id="GO:0098797">
    <property type="term" value="C:plasma membrane protein complex"/>
    <property type="evidence" value="ECO:0007669"/>
    <property type="project" value="TreeGrafter"/>
</dbReference>
<keyword evidence="8" id="KW-0677">Repeat</keyword>
<dbReference type="PATRIC" id="fig|1006551.4.peg.5475"/>
<feature type="chain" id="PRO_5002611416" description="Protein TonB" evidence="14">
    <location>
        <begin position="19"/>
        <end position="125"/>
    </location>
</feature>
<sequence length="125" mass="13709">MKRLLTLLMLFLIPIACAAESQPIEPRVKPAYPAKAEKKGIPGLVKAQFDVDENGRVTHVRLLSSDPSGMFDNEVRAAMEKWRYVKGKPSSNNIITIHFTPGPLCVEVPAPNQPGSIQSSGVPFR</sequence>
<evidence type="ECO:0000259" key="15">
    <source>
        <dbReference type="PROSITE" id="PS52015"/>
    </source>
</evidence>
<keyword evidence="11" id="KW-0472">Membrane</keyword>
<dbReference type="PANTHER" id="PTHR33446">
    <property type="entry name" value="PROTEIN TONB-RELATED"/>
    <property type="match status" value="1"/>
</dbReference>
<evidence type="ECO:0000256" key="12">
    <source>
        <dbReference type="ARBA" id="ARBA00025849"/>
    </source>
</evidence>
<evidence type="ECO:0000256" key="8">
    <source>
        <dbReference type="ARBA" id="ARBA00022737"/>
    </source>
</evidence>
<dbReference type="InterPro" id="IPR006260">
    <property type="entry name" value="TonB/TolA_C"/>
</dbReference>
<comment type="similarity">
    <text evidence="2 13">Belongs to the TonB family.</text>
</comment>
<accession>A0A0H3HKI0</accession>
<feature type="domain" description="TonB C-terminal" evidence="15">
    <location>
        <begin position="17"/>
        <end position="115"/>
    </location>
</feature>
<dbReference type="GO" id="GO:0031992">
    <property type="term" value="F:energy transducer activity"/>
    <property type="evidence" value="ECO:0007669"/>
    <property type="project" value="InterPro"/>
</dbReference>
<dbReference type="InterPro" id="IPR051045">
    <property type="entry name" value="TonB-dependent_transducer"/>
</dbReference>
<evidence type="ECO:0000256" key="9">
    <source>
        <dbReference type="ARBA" id="ARBA00022927"/>
    </source>
</evidence>
<dbReference type="Pfam" id="PF03544">
    <property type="entry name" value="TonB_C"/>
    <property type="match status" value="1"/>
</dbReference>
<dbReference type="InterPro" id="IPR003538">
    <property type="entry name" value="TonB"/>
</dbReference>
<evidence type="ECO:0000256" key="4">
    <source>
        <dbReference type="ARBA" id="ARBA00022448"/>
    </source>
</evidence>
<evidence type="ECO:0000256" key="6">
    <source>
        <dbReference type="ARBA" id="ARBA00022519"/>
    </source>
</evidence>
<keyword evidence="13" id="KW-0735">Signal-anchor</keyword>
<dbReference type="GO" id="GO:0015031">
    <property type="term" value="P:protein transport"/>
    <property type="evidence" value="ECO:0007669"/>
    <property type="project" value="UniProtKB-UniRule"/>
</dbReference>
<evidence type="ECO:0000313" key="16">
    <source>
        <dbReference type="EMBL" id="AEX07156.1"/>
    </source>
</evidence>
<evidence type="ECO:0000256" key="7">
    <source>
        <dbReference type="ARBA" id="ARBA00022692"/>
    </source>
</evidence>
<dbReference type="EMBL" id="CP003218">
    <property type="protein sequence ID" value="AEX07156.1"/>
    <property type="molecule type" value="Genomic_DNA"/>
</dbReference>
<dbReference type="PROSITE" id="PS52015">
    <property type="entry name" value="TONB_CTD"/>
    <property type="match status" value="1"/>
</dbReference>
<dbReference type="GO" id="GO:0015891">
    <property type="term" value="P:siderophore transport"/>
    <property type="evidence" value="ECO:0007669"/>
    <property type="project" value="InterPro"/>
</dbReference>
<keyword evidence="6 13" id="KW-0997">Cell inner membrane</keyword>
<name>A0A0H3HKI0_KLEM8</name>
<keyword evidence="7" id="KW-0812">Transmembrane</keyword>
<evidence type="ECO:0000256" key="3">
    <source>
        <dbReference type="ARBA" id="ARBA00022362"/>
    </source>
</evidence>
<dbReference type="InterPro" id="IPR037682">
    <property type="entry name" value="TonB_C"/>
</dbReference>
<keyword evidence="10" id="KW-1133">Transmembrane helix</keyword>
<comment type="function">
    <text evidence="13">Interacts with outer membrane receptor proteins that carry out high-affinity binding and energy dependent uptake into the periplasmic space of specific substrates. It could act to transduce energy from the cytoplasmic membrane to specific energy-requiring processes in the outer membrane, resulting in the release into the periplasm of ligands bound by these outer membrane proteins.</text>
</comment>
<evidence type="ECO:0000256" key="10">
    <source>
        <dbReference type="ARBA" id="ARBA00022989"/>
    </source>
</evidence>
<dbReference type="AlphaFoldDB" id="A0A0H3HKI0"/>
<evidence type="ECO:0000256" key="2">
    <source>
        <dbReference type="ARBA" id="ARBA00006555"/>
    </source>
</evidence>
<keyword evidence="4 13" id="KW-0813">Transport</keyword>
<dbReference type="GO" id="GO:0055085">
    <property type="term" value="P:transmembrane transport"/>
    <property type="evidence" value="ECO:0007669"/>
    <property type="project" value="InterPro"/>
</dbReference>
<dbReference type="PANTHER" id="PTHR33446:SF8">
    <property type="entry name" value="PROTEIN TONB"/>
    <property type="match status" value="1"/>
</dbReference>
<evidence type="ECO:0000256" key="5">
    <source>
        <dbReference type="ARBA" id="ARBA00022475"/>
    </source>
</evidence>
<reference evidence="16 17" key="1">
    <citation type="journal article" date="2012" name="J. Bacteriol.">
        <title>Complete genome sequence of Klebsiella oxytoca KCTC 1686, used in production of 2,3-butanediol.</title>
        <authorList>
            <person name="Shin S.H."/>
            <person name="Kim S."/>
            <person name="Kim J.Y."/>
            <person name="Lee S."/>
            <person name="Um Y."/>
            <person name="Oh M.K."/>
            <person name="Kim Y.R."/>
            <person name="Lee J."/>
            <person name="Yang K.S."/>
        </authorList>
    </citation>
    <scope>NUCLEOTIDE SEQUENCE [LARGE SCALE GENOMIC DNA]</scope>
    <source>
        <strain evidence="17">ATCC 8724 / DSM 4798 / JCM 20051 / NBRC 3318 / NRRL B-199 / KCTC 1686</strain>
    </source>
</reference>
<keyword evidence="5 13" id="KW-1003">Cell membrane</keyword>
<organism evidence="16 17">
    <name type="scientific">Klebsiella michiganensis (strain ATCC 8724 / DSM 4798 / JCM 20051 / NBRC 3318 / NRRL B-199 / KCTC 1686 / BUCSAV 143 / CCM 1901)</name>
    <dbReference type="NCBI Taxonomy" id="1006551"/>
    <lineage>
        <taxon>Bacteria</taxon>
        <taxon>Pseudomonadati</taxon>
        <taxon>Pseudomonadota</taxon>
        <taxon>Gammaproteobacteria</taxon>
        <taxon>Enterobacterales</taxon>
        <taxon>Enterobacteriaceae</taxon>
        <taxon>Klebsiella/Raoultella group</taxon>
        <taxon>Klebsiella</taxon>
    </lineage>
</organism>
<dbReference type="RefSeq" id="WP_014230360.1">
    <property type="nucleotide sequence ID" value="NC_016612.1"/>
</dbReference>
<dbReference type="KEGG" id="kox:KOX_27250"/>
<dbReference type="Gene3D" id="3.30.2420.10">
    <property type="entry name" value="TonB"/>
    <property type="match status" value="1"/>
</dbReference>
<evidence type="ECO:0000256" key="13">
    <source>
        <dbReference type="RuleBase" id="RU362123"/>
    </source>
</evidence>
<dbReference type="HOGENOM" id="CLU_162577_0_0_6"/>
<dbReference type="SUPFAM" id="SSF74653">
    <property type="entry name" value="TolA/TonB C-terminal domain"/>
    <property type="match status" value="1"/>
</dbReference>
<feature type="signal peptide" evidence="14">
    <location>
        <begin position="1"/>
        <end position="18"/>
    </location>
</feature>
<dbReference type="PRINTS" id="PR01374">
    <property type="entry name" value="TONBPROTEIN"/>
</dbReference>
<evidence type="ECO:0000256" key="1">
    <source>
        <dbReference type="ARBA" id="ARBA00004383"/>
    </source>
</evidence>
<evidence type="ECO:0000256" key="14">
    <source>
        <dbReference type="SAM" id="SignalP"/>
    </source>
</evidence>
<proteinExistence type="inferred from homology"/>
<protein>
    <recommendedName>
        <fullName evidence="3 13">Protein TonB</fullName>
    </recommendedName>
</protein>
<comment type="subunit">
    <text evidence="12">Homodimer. Forms a complex with the accessory proteins ExbB and ExbD.</text>
</comment>
<evidence type="ECO:0000313" key="17">
    <source>
        <dbReference type="Proteomes" id="UP000007843"/>
    </source>
</evidence>
<dbReference type="NCBIfam" id="TIGR01352">
    <property type="entry name" value="tonB_Cterm"/>
    <property type="match status" value="1"/>
</dbReference>
<gene>
    <name evidence="16" type="ordered locus">KOX_27250</name>
</gene>
<keyword evidence="9 13" id="KW-0653">Protein transport</keyword>
<keyword evidence="14" id="KW-0732">Signal</keyword>
<evidence type="ECO:0000256" key="11">
    <source>
        <dbReference type="ARBA" id="ARBA00023136"/>
    </source>
</evidence>